<dbReference type="SUPFAM" id="SSF52047">
    <property type="entry name" value="RNI-like"/>
    <property type="match status" value="1"/>
</dbReference>
<dbReference type="AlphaFoldDB" id="A0A8H7C1Q5"/>
<evidence type="ECO:0000313" key="1">
    <source>
        <dbReference type="EMBL" id="KAF7760365.1"/>
    </source>
</evidence>
<gene>
    <name evidence="1" type="ORF">Agabi119p4_11041</name>
</gene>
<organism evidence="1 2">
    <name type="scientific">Agaricus bisporus var. burnettii</name>
    <dbReference type="NCBI Taxonomy" id="192524"/>
    <lineage>
        <taxon>Eukaryota</taxon>
        <taxon>Fungi</taxon>
        <taxon>Dikarya</taxon>
        <taxon>Basidiomycota</taxon>
        <taxon>Agaricomycotina</taxon>
        <taxon>Agaricomycetes</taxon>
        <taxon>Agaricomycetidae</taxon>
        <taxon>Agaricales</taxon>
        <taxon>Agaricineae</taxon>
        <taxon>Agaricaceae</taxon>
        <taxon>Agaricus</taxon>
    </lineage>
</organism>
<dbReference type="EMBL" id="JABXXO010000015">
    <property type="protein sequence ID" value="KAF7760365.1"/>
    <property type="molecule type" value="Genomic_DNA"/>
</dbReference>
<dbReference type="Proteomes" id="UP000629468">
    <property type="component" value="Unassembled WGS sequence"/>
</dbReference>
<name>A0A8H7C1Q5_AGABI</name>
<sequence>MEHVQRWEAVTFRAPLDTLLPYLSHYSAHYTCLRRLSIDNGYDRPKENPVGLFQNAPLLSCVSLIYLPQYGQRLGGVGIPWYQISQLKINAYLGTIDDLMDILKNTPNLVALDYAITYNYLGNGELPPLELPHLQKIVWTSYYHGGGDGNAPATFAFFRLLKALQLSVLEVNGACGDRELEAIRGCLQRSRCSVKSLTLPTPCLSSLLNLTPDVETLVFGNAPTSDVNNSTSYNSFGDDALSQVELKCLQKVVLRNDSNEADNADDPEATSQLFGLLKAPQLSVLEVTGECGDIELEAIRGFLQRSKCSLKSLKVSNPRLSSFLSVTPDVESLVLPSCDKEVLMSLLQKLTLDHSASSWLCPKLKKIVLDFDIAVGPLFNAFLAMLKSRLAVPHTSLVRLQCSRLKELEFGNEVPKHMKSWVQKRLTSQESLVITYARRVSFRFHSIS</sequence>
<comment type="caution">
    <text evidence="1">The sequence shown here is derived from an EMBL/GenBank/DDBJ whole genome shotgun (WGS) entry which is preliminary data.</text>
</comment>
<proteinExistence type="predicted"/>
<reference evidence="1 2" key="1">
    <citation type="journal article" name="Sci. Rep.">
        <title>Telomere-to-telomere assembled and centromere annotated genomes of the two main subspecies of the button mushroom Agaricus bisporus reveal especially polymorphic chromosome ends.</title>
        <authorList>
            <person name="Sonnenberg A.S.M."/>
            <person name="Sedaghat-Telgerd N."/>
            <person name="Lavrijssen B."/>
            <person name="Ohm R.A."/>
            <person name="Hendrickx P.M."/>
            <person name="Scholtmeijer K."/>
            <person name="Baars J.J.P."/>
            <person name="van Peer A."/>
        </authorList>
    </citation>
    <scope>NUCLEOTIDE SEQUENCE [LARGE SCALE GENOMIC DNA]</scope>
    <source>
        <strain evidence="1 2">H119_p4</strain>
    </source>
</reference>
<protein>
    <submittedName>
        <fullName evidence="1">Uncharacterized protein</fullName>
    </submittedName>
</protein>
<accession>A0A8H7C1Q5</accession>
<evidence type="ECO:0000313" key="2">
    <source>
        <dbReference type="Proteomes" id="UP000629468"/>
    </source>
</evidence>